<feature type="zinc finger region" description="CR-type" evidence="1">
    <location>
        <begin position="72"/>
        <end position="139"/>
    </location>
</feature>
<dbReference type="PROSITE" id="PS51188">
    <property type="entry name" value="ZF_CR"/>
    <property type="match status" value="1"/>
</dbReference>
<dbReference type="GO" id="GO:0008270">
    <property type="term" value="F:zinc ion binding"/>
    <property type="evidence" value="ECO:0007669"/>
    <property type="project" value="UniProtKB-KW"/>
</dbReference>
<sequence>MQKINAARQILTDPDKRELYDRIGWEKMQSHIDDSAFPIPRFSGNFFDIFKHKKDNHIKHSLKVSLEELYSGATRTVSIDRDIVCVECNGTGCRDRVSCVCNNCEGTGLETLTHQMGPVIQHIRCTCSLCNGDGQIIHP</sequence>
<evidence type="ECO:0000313" key="4">
    <source>
        <dbReference type="Proteomes" id="UP000681967"/>
    </source>
</evidence>
<proteinExistence type="predicted"/>
<organism evidence="3 4">
    <name type="scientific">Rotaria magnacalcarata</name>
    <dbReference type="NCBI Taxonomy" id="392030"/>
    <lineage>
        <taxon>Eukaryota</taxon>
        <taxon>Metazoa</taxon>
        <taxon>Spiralia</taxon>
        <taxon>Gnathifera</taxon>
        <taxon>Rotifera</taxon>
        <taxon>Eurotatoria</taxon>
        <taxon>Bdelloidea</taxon>
        <taxon>Philodinida</taxon>
        <taxon>Philodinidae</taxon>
        <taxon>Rotaria</taxon>
    </lineage>
</organism>
<dbReference type="InterPro" id="IPR036869">
    <property type="entry name" value="J_dom_sf"/>
</dbReference>
<keyword evidence="1" id="KW-0862">Zinc</keyword>
<comment type="caution">
    <text evidence="3">The sequence shown here is derived from an EMBL/GenBank/DDBJ whole genome shotgun (WGS) entry which is preliminary data.</text>
</comment>
<dbReference type="SUPFAM" id="SSF46565">
    <property type="entry name" value="Chaperone J-domain"/>
    <property type="match status" value="1"/>
</dbReference>
<dbReference type="GO" id="GO:0051082">
    <property type="term" value="F:unfolded protein binding"/>
    <property type="evidence" value="ECO:0007669"/>
    <property type="project" value="InterPro"/>
</dbReference>
<evidence type="ECO:0000259" key="2">
    <source>
        <dbReference type="PROSITE" id="PS51188"/>
    </source>
</evidence>
<dbReference type="Gene3D" id="2.10.230.10">
    <property type="entry name" value="Heat shock protein DnaJ, cysteine-rich domain"/>
    <property type="match status" value="1"/>
</dbReference>
<dbReference type="InterPro" id="IPR044713">
    <property type="entry name" value="DNJA1/2-like"/>
</dbReference>
<gene>
    <name evidence="3" type="ORF">BYL167_LOCUS72930</name>
</gene>
<accession>A0A8S3G889</accession>
<dbReference type="Pfam" id="PF00684">
    <property type="entry name" value="DnaJ_CXXCXGXG"/>
    <property type="match status" value="1"/>
</dbReference>
<dbReference type="InterPro" id="IPR008971">
    <property type="entry name" value="HSP40/DnaJ_pept-bd"/>
</dbReference>
<protein>
    <recommendedName>
        <fullName evidence="2">CR-type domain-containing protein</fullName>
    </recommendedName>
</protein>
<keyword evidence="1" id="KW-0863">Zinc-finger</keyword>
<dbReference type="InterPro" id="IPR036410">
    <property type="entry name" value="HSP_DnaJ_Cys-rich_dom_sf"/>
</dbReference>
<name>A0A8S3G889_9BILA</name>
<dbReference type="SUPFAM" id="SSF57938">
    <property type="entry name" value="DnaJ/Hsp40 cysteine-rich domain"/>
    <property type="match status" value="1"/>
</dbReference>
<dbReference type="Proteomes" id="UP000681967">
    <property type="component" value="Unassembled WGS sequence"/>
</dbReference>
<feature type="non-terminal residue" evidence="3">
    <location>
        <position position="139"/>
    </location>
</feature>
<dbReference type="CDD" id="cd10719">
    <property type="entry name" value="DnaJ_zf"/>
    <property type="match status" value="1"/>
</dbReference>
<dbReference type="SUPFAM" id="SSF49493">
    <property type="entry name" value="HSP40/DnaJ peptide-binding domain"/>
    <property type="match status" value="1"/>
</dbReference>
<dbReference type="PANTHER" id="PTHR43888">
    <property type="entry name" value="DNAJ-LIKE-2, ISOFORM A-RELATED"/>
    <property type="match status" value="1"/>
</dbReference>
<reference evidence="3" key="1">
    <citation type="submission" date="2021-02" db="EMBL/GenBank/DDBJ databases">
        <authorList>
            <person name="Nowell W R."/>
        </authorList>
    </citation>
    <scope>NUCLEOTIDE SEQUENCE</scope>
</reference>
<dbReference type="GO" id="GO:0006457">
    <property type="term" value="P:protein folding"/>
    <property type="evidence" value="ECO:0007669"/>
    <property type="project" value="InterPro"/>
</dbReference>
<dbReference type="EMBL" id="CAJOBH010259852">
    <property type="protein sequence ID" value="CAF5153935.1"/>
    <property type="molecule type" value="Genomic_DNA"/>
</dbReference>
<dbReference type="GO" id="GO:0030544">
    <property type="term" value="F:Hsp70 protein binding"/>
    <property type="evidence" value="ECO:0007669"/>
    <property type="project" value="InterPro"/>
</dbReference>
<dbReference type="AlphaFoldDB" id="A0A8S3G889"/>
<feature type="domain" description="CR-type" evidence="2">
    <location>
        <begin position="72"/>
        <end position="139"/>
    </location>
</feature>
<dbReference type="InterPro" id="IPR001305">
    <property type="entry name" value="HSP_DnaJ_Cys-rich_dom"/>
</dbReference>
<keyword evidence="1" id="KW-0479">Metal-binding</keyword>
<evidence type="ECO:0000313" key="3">
    <source>
        <dbReference type="EMBL" id="CAF5153935.1"/>
    </source>
</evidence>
<evidence type="ECO:0000256" key="1">
    <source>
        <dbReference type="PROSITE-ProRule" id="PRU00546"/>
    </source>
</evidence>